<dbReference type="PROSITE" id="PS51005">
    <property type="entry name" value="NAC"/>
    <property type="match status" value="1"/>
</dbReference>
<keyword evidence="1" id="KW-0805">Transcription regulation</keyword>
<reference evidence="7" key="1">
    <citation type="journal article" date="2014" name="Nat. Commun.">
        <title>The emerging biofuel crop Camelina sativa retains a highly undifferentiated hexaploid genome structure.</title>
        <authorList>
            <person name="Kagale S."/>
            <person name="Koh C."/>
            <person name="Nixon J."/>
            <person name="Bollina V."/>
            <person name="Clarke W.E."/>
            <person name="Tuteja R."/>
            <person name="Spillane C."/>
            <person name="Robinson S.J."/>
            <person name="Links M.G."/>
            <person name="Clarke C."/>
            <person name="Higgins E.E."/>
            <person name="Huebert T."/>
            <person name="Sharpe A.G."/>
            <person name="Parkin I.A."/>
        </authorList>
    </citation>
    <scope>NUCLEOTIDE SEQUENCE [LARGE SCALE GENOMIC DNA]</scope>
    <source>
        <strain evidence="7">cv. DH55</strain>
    </source>
</reference>
<evidence type="ECO:0000259" key="6">
    <source>
        <dbReference type="PROSITE" id="PS51005"/>
    </source>
</evidence>
<name>A0ABM1QLN2_CAMSA</name>
<feature type="region of interest" description="Disordered" evidence="5">
    <location>
        <begin position="180"/>
        <end position="264"/>
    </location>
</feature>
<evidence type="ECO:0000256" key="5">
    <source>
        <dbReference type="SAM" id="MobiDB-lite"/>
    </source>
</evidence>
<dbReference type="RefSeq" id="XP_019087670.1">
    <property type="nucleotide sequence ID" value="XM_019232125.1"/>
</dbReference>
<dbReference type="Pfam" id="PF02365">
    <property type="entry name" value="NAM"/>
    <property type="match status" value="1"/>
</dbReference>
<feature type="compositionally biased region" description="Basic and acidic residues" evidence="5">
    <location>
        <begin position="247"/>
        <end position="264"/>
    </location>
</feature>
<dbReference type="InterPro" id="IPR036093">
    <property type="entry name" value="NAC_dom_sf"/>
</dbReference>
<evidence type="ECO:0000256" key="4">
    <source>
        <dbReference type="ARBA" id="ARBA00023242"/>
    </source>
</evidence>
<dbReference type="GeneID" id="109127446"/>
<feature type="compositionally biased region" description="Basic and acidic residues" evidence="5">
    <location>
        <begin position="220"/>
        <end position="237"/>
    </location>
</feature>
<keyword evidence="2" id="KW-0238">DNA-binding</keyword>
<organism evidence="7 8">
    <name type="scientific">Camelina sativa</name>
    <name type="common">False flax</name>
    <name type="synonym">Myagrum sativum</name>
    <dbReference type="NCBI Taxonomy" id="90675"/>
    <lineage>
        <taxon>Eukaryota</taxon>
        <taxon>Viridiplantae</taxon>
        <taxon>Streptophyta</taxon>
        <taxon>Embryophyta</taxon>
        <taxon>Tracheophyta</taxon>
        <taxon>Spermatophyta</taxon>
        <taxon>Magnoliopsida</taxon>
        <taxon>eudicotyledons</taxon>
        <taxon>Gunneridae</taxon>
        <taxon>Pentapetalae</taxon>
        <taxon>rosids</taxon>
        <taxon>malvids</taxon>
        <taxon>Brassicales</taxon>
        <taxon>Brassicaceae</taxon>
        <taxon>Camelineae</taxon>
        <taxon>Camelina</taxon>
    </lineage>
</organism>
<keyword evidence="7" id="KW-1185">Reference proteome</keyword>
<proteinExistence type="predicted"/>
<evidence type="ECO:0000256" key="3">
    <source>
        <dbReference type="ARBA" id="ARBA00023163"/>
    </source>
</evidence>
<feature type="domain" description="NAC" evidence="6">
    <location>
        <begin position="10"/>
        <end position="176"/>
    </location>
</feature>
<keyword evidence="4" id="KW-0539">Nucleus</keyword>
<dbReference type="InterPro" id="IPR003441">
    <property type="entry name" value="NAC-dom"/>
</dbReference>
<evidence type="ECO:0000313" key="7">
    <source>
        <dbReference type="Proteomes" id="UP000694864"/>
    </source>
</evidence>
<sequence length="289" mass="33799">MTTENDYYEEDEGLHFDPTGPEVINSYLKPLLRGEPMEDFIVVKDVYAKEPWLLDHTNHPFLKEGEWYYVTRKTQISKEKVGCGKYSKRKIIGDGIDRGNWNANGKEDIIDEETGKVIGIKQNFTYHRASKNKKQKRGDGSSVSIDVPCNESWIMDEFRLPTDTFQDTVLCKIHKKKWSEKKKKKEKENDHHEEDKLDQELVVPPKIHKKRNFKKKKEKDHHEEASTSTNHDQHDDESSSSSSFWEQQKKEALGGEKVNEQVEAMETERYEDWIEELLLGSDQDLLSIP</sequence>
<dbReference type="SUPFAM" id="SSF101941">
    <property type="entry name" value="NAC domain"/>
    <property type="match status" value="1"/>
</dbReference>
<dbReference type="Gene3D" id="2.170.150.80">
    <property type="entry name" value="NAC domain"/>
    <property type="match status" value="1"/>
</dbReference>
<keyword evidence="3" id="KW-0804">Transcription</keyword>
<dbReference type="PANTHER" id="PTHR31719">
    <property type="entry name" value="NAC TRANSCRIPTION FACTOR 56"/>
    <property type="match status" value="1"/>
</dbReference>
<reference evidence="8" key="2">
    <citation type="submission" date="2025-08" db="UniProtKB">
        <authorList>
            <consortium name="RefSeq"/>
        </authorList>
    </citation>
    <scope>IDENTIFICATION</scope>
    <source>
        <tissue evidence="8">Leaf</tissue>
    </source>
</reference>
<feature type="compositionally biased region" description="Basic residues" evidence="5">
    <location>
        <begin position="206"/>
        <end position="219"/>
    </location>
</feature>
<gene>
    <name evidence="8" type="primary">LOC109127446</name>
</gene>
<dbReference type="PANTHER" id="PTHR31719:SF179">
    <property type="entry name" value="OS08G0148400 PROTEIN"/>
    <property type="match status" value="1"/>
</dbReference>
<feature type="compositionally biased region" description="Basic and acidic residues" evidence="5">
    <location>
        <begin position="186"/>
        <end position="199"/>
    </location>
</feature>
<evidence type="ECO:0000313" key="8">
    <source>
        <dbReference type="RefSeq" id="XP_019087670.1"/>
    </source>
</evidence>
<accession>A0ABM1QLN2</accession>
<evidence type="ECO:0000256" key="2">
    <source>
        <dbReference type="ARBA" id="ARBA00023125"/>
    </source>
</evidence>
<evidence type="ECO:0000256" key="1">
    <source>
        <dbReference type="ARBA" id="ARBA00023015"/>
    </source>
</evidence>
<protein>
    <submittedName>
        <fullName evidence="8">Protein SOMBRERO-like</fullName>
    </submittedName>
</protein>
<dbReference type="Proteomes" id="UP000694864">
    <property type="component" value="Chromosome 11"/>
</dbReference>